<organism evidence="8 9">
    <name type="scientific">Pseudooceanicola marinus</name>
    <dbReference type="NCBI Taxonomy" id="396013"/>
    <lineage>
        <taxon>Bacteria</taxon>
        <taxon>Pseudomonadati</taxon>
        <taxon>Pseudomonadota</taxon>
        <taxon>Alphaproteobacteria</taxon>
        <taxon>Rhodobacterales</taxon>
        <taxon>Paracoccaceae</taxon>
        <taxon>Pseudooceanicola</taxon>
    </lineage>
</organism>
<sequence>MQPLKGIVLKLVAVTCFITMTSLIKATAGHVPPGQSVFFRSFFALPVILGWLAVRGDLRTGWRTQRPMAHVWRGLIGTTAMGCGFAGLAFLPLPEVTALQYATPILVVVFAGMFLNEKVGVFRLSAVGLGMVGVLIVLEPRVTTLGADTVAVTEAVGAMIVIFGATCAALAQVHIRNMVREEQTSAIVFWFTITSTLLSLLTLPFGWAWPSGAEAGMLILAGVLGGFGQIFLTSCYRFADASVVAPFDYASMIFALAIGYFIFAEVPTPQMLLGAGIVILAGVIIILRERHLGLKRGKARAAKSIES</sequence>
<keyword evidence="9" id="KW-1185">Reference proteome</keyword>
<dbReference type="GO" id="GO:0016020">
    <property type="term" value="C:membrane"/>
    <property type="evidence" value="ECO:0007669"/>
    <property type="project" value="UniProtKB-SubCell"/>
</dbReference>
<protein>
    <submittedName>
        <fullName evidence="8">Riboflavin transporter</fullName>
    </submittedName>
</protein>
<dbReference type="RefSeq" id="WP_085889632.1">
    <property type="nucleotide sequence ID" value="NZ_FWFN01000008.1"/>
</dbReference>
<evidence type="ECO:0000256" key="4">
    <source>
        <dbReference type="ARBA" id="ARBA00022989"/>
    </source>
</evidence>
<dbReference type="PANTHER" id="PTHR22911">
    <property type="entry name" value="ACYL-MALONYL CONDENSING ENZYME-RELATED"/>
    <property type="match status" value="1"/>
</dbReference>
<dbReference type="EMBL" id="FWFN01000008">
    <property type="protein sequence ID" value="SLN68700.1"/>
    <property type="molecule type" value="Genomic_DNA"/>
</dbReference>
<evidence type="ECO:0000313" key="9">
    <source>
        <dbReference type="Proteomes" id="UP000193963"/>
    </source>
</evidence>
<dbReference type="Proteomes" id="UP000193963">
    <property type="component" value="Unassembled WGS sequence"/>
</dbReference>
<feature type="transmembrane region" description="Helical" evidence="6">
    <location>
        <begin position="150"/>
        <end position="175"/>
    </location>
</feature>
<name>A0A1X7A2N2_9RHOB</name>
<dbReference type="Pfam" id="PF00892">
    <property type="entry name" value="EamA"/>
    <property type="match status" value="2"/>
</dbReference>
<feature type="transmembrane region" description="Helical" evidence="6">
    <location>
        <begin position="120"/>
        <end position="138"/>
    </location>
</feature>
<feature type="transmembrane region" description="Helical" evidence="6">
    <location>
        <begin position="215"/>
        <end position="236"/>
    </location>
</feature>
<dbReference type="InterPro" id="IPR037185">
    <property type="entry name" value="EmrE-like"/>
</dbReference>
<dbReference type="InterPro" id="IPR000620">
    <property type="entry name" value="EamA_dom"/>
</dbReference>
<evidence type="ECO:0000313" key="8">
    <source>
        <dbReference type="EMBL" id="SLN68700.1"/>
    </source>
</evidence>
<feature type="transmembrane region" description="Helical" evidence="6">
    <location>
        <begin position="37"/>
        <end position="54"/>
    </location>
</feature>
<comment type="subcellular location">
    <subcellularLocation>
        <location evidence="1">Membrane</location>
        <topology evidence="1">Multi-pass membrane protein</topology>
    </subcellularLocation>
</comment>
<evidence type="ECO:0000259" key="7">
    <source>
        <dbReference type="Pfam" id="PF00892"/>
    </source>
</evidence>
<feature type="transmembrane region" description="Helical" evidence="6">
    <location>
        <begin position="98"/>
        <end position="115"/>
    </location>
</feature>
<reference evidence="8 9" key="1">
    <citation type="submission" date="2017-03" db="EMBL/GenBank/DDBJ databases">
        <authorList>
            <person name="Afonso C.L."/>
            <person name="Miller P.J."/>
            <person name="Scott M.A."/>
            <person name="Spackman E."/>
            <person name="Goraichik I."/>
            <person name="Dimitrov K.M."/>
            <person name="Suarez D.L."/>
            <person name="Swayne D.E."/>
        </authorList>
    </citation>
    <scope>NUCLEOTIDE SEQUENCE [LARGE SCALE GENOMIC DNA]</scope>
    <source>
        <strain evidence="8 9">CECT 7751</strain>
    </source>
</reference>
<feature type="transmembrane region" description="Helical" evidence="6">
    <location>
        <begin position="269"/>
        <end position="287"/>
    </location>
</feature>
<evidence type="ECO:0000256" key="5">
    <source>
        <dbReference type="ARBA" id="ARBA00023136"/>
    </source>
</evidence>
<feature type="transmembrane region" description="Helical" evidence="6">
    <location>
        <begin position="74"/>
        <end position="92"/>
    </location>
</feature>
<feature type="domain" description="EamA" evidence="7">
    <location>
        <begin position="157"/>
        <end position="286"/>
    </location>
</feature>
<accession>A0A1X7A2N2</accession>
<feature type="transmembrane region" description="Helical" evidence="6">
    <location>
        <begin position="7"/>
        <end position="25"/>
    </location>
</feature>
<feature type="transmembrane region" description="Helical" evidence="6">
    <location>
        <begin position="243"/>
        <end position="263"/>
    </location>
</feature>
<gene>
    <name evidence="8" type="primary">ribN_6</name>
    <name evidence="8" type="ORF">PSM7751_03613</name>
</gene>
<dbReference type="SUPFAM" id="SSF103481">
    <property type="entry name" value="Multidrug resistance efflux transporter EmrE"/>
    <property type="match status" value="2"/>
</dbReference>
<keyword evidence="4 6" id="KW-1133">Transmembrane helix</keyword>
<keyword evidence="5 6" id="KW-0472">Membrane</keyword>
<proteinExistence type="inferred from homology"/>
<evidence type="ECO:0000256" key="1">
    <source>
        <dbReference type="ARBA" id="ARBA00004141"/>
    </source>
</evidence>
<feature type="transmembrane region" description="Helical" evidence="6">
    <location>
        <begin position="187"/>
        <end position="209"/>
    </location>
</feature>
<evidence type="ECO:0000256" key="6">
    <source>
        <dbReference type="SAM" id="Phobius"/>
    </source>
</evidence>
<dbReference type="OrthoDB" id="8478503at2"/>
<keyword evidence="3 6" id="KW-0812">Transmembrane</keyword>
<feature type="domain" description="EamA" evidence="7">
    <location>
        <begin position="5"/>
        <end position="138"/>
    </location>
</feature>
<dbReference type="PANTHER" id="PTHR22911:SF6">
    <property type="entry name" value="SOLUTE CARRIER FAMILY 35 MEMBER G1"/>
    <property type="match status" value="1"/>
</dbReference>
<comment type="similarity">
    <text evidence="2">Belongs to the drug/metabolite transporter (DMT) superfamily. 10 TMS drug/metabolite exporter (DME) (TC 2.A.7.3) family.</text>
</comment>
<evidence type="ECO:0000256" key="2">
    <source>
        <dbReference type="ARBA" id="ARBA00009853"/>
    </source>
</evidence>
<evidence type="ECO:0000256" key="3">
    <source>
        <dbReference type="ARBA" id="ARBA00022692"/>
    </source>
</evidence>
<dbReference type="AlphaFoldDB" id="A0A1X7A2N2"/>